<dbReference type="AlphaFoldDB" id="A0A3D3R194"/>
<dbReference type="PANTHER" id="PTHR43289:SF6">
    <property type="entry name" value="SERINE_THREONINE-PROTEIN KINASE NEKL-3"/>
    <property type="match status" value="1"/>
</dbReference>
<dbReference type="GO" id="GO:0004674">
    <property type="term" value="F:protein serine/threonine kinase activity"/>
    <property type="evidence" value="ECO:0007669"/>
    <property type="project" value="TreeGrafter"/>
</dbReference>
<dbReference type="InterPro" id="IPR011009">
    <property type="entry name" value="Kinase-like_dom_sf"/>
</dbReference>
<keyword evidence="1" id="KW-0808">Transferase</keyword>
<evidence type="ECO:0000313" key="9">
    <source>
        <dbReference type="Proteomes" id="UP000263642"/>
    </source>
</evidence>
<keyword evidence="3" id="KW-0418">Kinase</keyword>
<feature type="non-terminal residue" evidence="8">
    <location>
        <position position="209"/>
    </location>
</feature>
<dbReference type="GO" id="GO:0005524">
    <property type="term" value="F:ATP binding"/>
    <property type="evidence" value="ECO:0007669"/>
    <property type="project" value="UniProtKB-UniRule"/>
</dbReference>
<evidence type="ECO:0000256" key="3">
    <source>
        <dbReference type="ARBA" id="ARBA00022777"/>
    </source>
</evidence>
<feature type="region of interest" description="Disordered" evidence="6">
    <location>
        <begin position="56"/>
        <end position="82"/>
    </location>
</feature>
<reference evidence="8 9" key="1">
    <citation type="journal article" date="2018" name="Nat. Biotechnol.">
        <title>A standardized bacterial taxonomy based on genome phylogeny substantially revises the tree of life.</title>
        <authorList>
            <person name="Parks D.H."/>
            <person name="Chuvochina M."/>
            <person name="Waite D.W."/>
            <person name="Rinke C."/>
            <person name="Skarshewski A."/>
            <person name="Chaumeil P.A."/>
            <person name="Hugenholtz P."/>
        </authorList>
    </citation>
    <scope>NUCLEOTIDE SEQUENCE [LARGE SCALE GENOMIC DNA]</scope>
    <source>
        <strain evidence="8">UBA9375</strain>
    </source>
</reference>
<dbReference type="InterPro" id="IPR000719">
    <property type="entry name" value="Prot_kinase_dom"/>
</dbReference>
<accession>A0A3D3R194</accession>
<name>A0A3D3R194_9PLAN</name>
<evidence type="ECO:0000256" key="4">
    <source>
        <dbReference type="ARBA" id="ARBA00022840"/>
    </source>
</evidence>
<protein>
    <recommendedName>
        <fullName evidence="7">Protein kinase domain-containing protein</fullName>
    </recommendedName>
</protein>
<evidence type="ECO:0000259" key="7">
    <source>
        <dbReference type="PROSITE" id="PS50011"/>
    </source>
</evidence>
<dbReference type="EMBL" id="DQAY01000013">
    <property type="protein sequence ID" value="HCO21852.1"/>
    <property type="molecule type" value="Genomic_DNA"/>
</dbReference>
<feature type="binding site" evidence="5">
    <location>
        <position position="156"/>
    </location>
    <ligand>
        <name>ATP</name>
        <dbReference type="ChEBI" id="CHEBI:30616"/>
    </ligand>
</feature>
<keyword evidence="4 5" id="KW-0067">ATP-binding</keyword>
<keyword evidence="2 5" id="KW-0547">Nucleotide-binding</keyword>
<feature type="domain" description="Protein kinase" evidence="7">
    <location>
        <begin position="127"/>
        <end position="209"/>
    </location>
</feature>
<evidence type="ECO:0000313" key="8">
    <source>
        <dbReference type="EMBL" id="HCO21852.1"/>
    </source>
</evidence>
<dbReference type="SUPFAM" id="SSF56112">
    <property type="entry name" value="Protein kinase-like (PK-like)"/>
    <property type="match status" value="1"/>
</dbReference>
<evidence type="ECO:0000256" key="2">
    <source>
        <dbReference type="ARBA" id="ARBA00022741"/>
    </source>
</evidence>
<evidence type="ECO:0000256" key="1">
    <source>
        <dbReference type="ARBA" id="ARBA00022679"/>
    </source>
</evidence>
<evidence type="ECO:0000256" key="6">
    <source>
        <dbReference type="SAM" id="MobiDB-lite"/>
    </source>
</evidence>
<comment type="caution">
    <text evidence="8">The sequence shown here is derived from an EMBL/GenBank/DDBJ whole genome shotgun (WGS) entry which is preliminary data.</text>
</comment>
<dbReference type="PANTHER" id="PTHR43289">
    <property type="entry name" value="MITOGEN-ACTIVATED PROTEIN KINASE KINASE KINASE 20-RELATED"/>
    <property type="match status" value="1"/>
</dbReference>
<dbReference type="PROSITE" id="PS00107">
    <property type="entry name" value="PROTEIN_KINASE_ATP"/>
    <property type="match status" value="1"/>
</dbReference>
<dbReference type="InterPro" id="IPR017441">
    <property type="entry name" value="Protein_kinase_ATP_BS"/>
</dbReference>
<organism evidence="8 9">
    <name type="scientific">Gimesia maris</name>
    <dbReference type="NCBI Taxonomy" id="122"/>
    <lineage>
        <taxon>Bacteria</taxon>
        <taxon>Pseudomonadati</taxon>
        <taxon>Planctomycetota</taxon>
        <taxon>Planctomycetia</taxon>
        <taxon>Planctomycetales</taxon>
        <taxon>Planctomycetaceae</taxon>
        <taxon>Gimesia</taxon>
    </lineage>
</organism>
<evidence type="ECO:0000256" key="5">
    <source>
        <dbReference type="PROSITE-ProRule" id="PRU10141"/>
    </source>
</evidence>
<dbReference type="Proteomes" id="UP000263642">
    <property type="component" value="Unassembled WGS sequence"/>
</dbReference>
<dbReference type="PROSITE" id="PS50011">
    <property type="entry name" value="PROTEIN_KINASE_DOM"/>
    <property type="match status" value="1"/>
</dbReference>
<gene>
    <name evidence="8" type="ORF">DIT97_01815</name>
</gene>
<proteinExistence type="predicted"/>
<sequence>MSDNPLDADGQSEIVKQLIAEHRTRTDAGEPFPFEKFIAAHPEHTDELTRYFKQWNELEAPPQPDQAGADESKTGTSAPGKLSFEDATAHTMVQVSGDSESSLTQAYDQSGNASATSVEISESFGRYAIQKVLGQGAMGAVYLAKDTQLDRDVALKIPKFGDGNGVDEEELLARFYREARAAATLRSPNICPVYDVGEIDGQHYITMAF</sequence>
<dbReference type="Gene3D" id="3.30.200.20">
    <property type="entry name" value="Phosphorylase Kinase, domain 1"/>
    <property type="match status" value="1"/>
</dbReference>